<organism evidence="9">
    <name type="scientific">Aplanochytrium stocchinoi</name>
    <dbReference type="NCBI Taxonomy" id="215587"/>
    <lineage>
        <taxon>Eukaryota</taxon>
        <taxon>Sar</taxon>
        <taxon>Stramenopiles</taxon>
        <taxon>Bigyra</taxon>
        <taxon>Labyrinthulomycetes</taxon>
        <taxon>Thraustochytrida</taxon>
        <taxon>Thraustochytriidae</taxon>
        <taxon>Aplanochytrium</taxon>
    </lineage>
</organism>
<comment type="subcellular location">
    <subcellularLocation>
        <location evidence="1">Peroxisome</location>
    </subcellularLocation>
</comment>
<gene>
    <name evidence="9" type="ORF">ASTO00021_LOCUS16753</name>
    <name evidence="10" type="ORF">ASTO00021_LOCUS16754</name>
</gene>
<keyword evidence="6" id="KW-0443">Lipid metabolism</keyword>
<evidence type="ECO:0000256" key="5">
    <source>
        <dbReference type="ARBA" id="ARBA00022990"/>
    </source>
</evidence>
<keyword evidence="5" id="KW-0007">Acetylation</keyword>
<protein>
    <submittedName>
        <fullName evidence="9">Uncharacterized protein</fullName>
    </submittedName>
</protein>
<dbReference type="Pfam" id="PF00378">
    <property type="entry name" value="ECH_1"/>
    <property type="match status" value="1"/>
</dbReference>
<accession>A0A6S8FZD3</accession>
<keyword evidence="8" id="KW-0413">Isomerase</keyword>
<evidence type="ECO:0000313" key="10">
    <source>
        <dbReference type="EMBL" id="CAE0446763.1"/>
    </source>
</evidence>
<name>A0A6S8FZD3_9STRA</name>
<evidence type="ECO:0000313" key="9">
    <source>
        <dbReference type="EMBL" id="CAE0446762.1"/>
    </source>
</evidence>
<evidence type="ECO:0000256" key="6">
    <source>
        <dbReference type="ARBA" id="ARBA00023098"/>
    </source>
</evidence>
<dbReference type="EMBL" id="HBIN01021838">
    <property type="protein sequence ID" value="CAE0446762.1"/>
    <property type="molecule type" value="Transcribed_RNA"/>
</dbReference>
<dbReference type="FunFam" id="3.90.226.10:FF:000024">
    <property type="entry name" value="Delta3,5-delta2,4-dienoyl-CoA isomerase"/>
    <property type="match status" value="1"/>
</dbReference>
<comment type="pathway">
    <text evidence="2">Lipid metabolism; fatty acid beta-oxidation.</text>
</comment>
<evidence type="ECO:0000256" key="8">
    <source>
        <dbReference type="ARBA" id="ARBA00023235"/>
    </source>
</evidence>
<dbReference type="PANTHER" id="PTHR43149">
    <property type="entry name" value="ENOYL-COA HYDRATASE"/>
    <property type="match status" value="1"/>
</dbReference>
<reference evidence="9" key="1">
    <citation type="submission" date="2021-01" db="EMBL/GenBank/DDBJ databases">
        <authorList>
            <person name="Corre E."/>
            <person name="Pelletier E."/>
            <person name="Niang G."/>
            <person name="Scheremetjew M."/>
            <person name="Finn R."/>
            <person name="Kale V."/>
            <person name="Holt S."/>
            <person name="Cochrane G."/>
            <person name="Meng A."/>
            <person name="Brown T."/>
            <person name="Cohen L."/>
        </authorList>
    </citation>
    <scope>NUCLEOTIDE SEQUENCE</scope>
    <source>
        <strain evidence="9">GSBS06</strain>
    </source>
</reference>
<dbReference type="GO" id="GO:0006635">
    <property type="term" value="P:fatty acid beta-oxidation"/>
    <property type="evidence" value="ECO:0007669"/>
    <property type="project" value="UniProtKB-UniPathway"/>
</dbReference>
<evidence type="ECO:0000256" key="3">
    <source>
        <dbReference type="ARBA" id="ARBA00005254"/>
    </source>
</evidence>
<dbReference type="FunFam" id="1.10.12.10:FF:000004">
    <property type="entry name" value="Delta3,5-delta2,4-dienoyl-CoA isomerase"/>
    <property type="match status" value="1"/>
</dbReference>
<proteinExistence type="inferred from homology"/>
<evidence type="ECO:0000256" key="7">
    <source>
        <dbReference type="ARBA" id="ARBA00023140"/>
    </source>
</evidence>
<dbReference type="Gene3D" id="1.10.12.10">
    <property type="entry name" value="Lyase 2-enoyl-coa Hydratase, Chain A, domain 2"/>
    <property type="match status" value="1"/>
</dbReference>
<evidence type="ECO:0000256" key="2">
    <source>
        <dbReference type="ARBA" id="ARBA00005005"/>
    </source>
</evidence>
<dbReference type="GO" id="GO:0051750">
    <property type="term" value="F:delta(3,5)-delta(2,4)-dienoyl-CoA isomerase activity"/>
    <property type="evidence" value="ECO:0007669"/>
    <property type="project" value="TreeGrafter"/>
</dbReference>
<evidence type="ECO:0000256" key="1">
    <source>
        <dbReference type="ARBA" id="ARBA00004275"/>
    </source>
</evidence>
<dbReference type="EMBL" id="HBIN01021839">
    <property type="protein sequence ID" value="CAE0446763.1"/>
    <property type="molecule type" value="Transcribed_RNA"/>
</dbReference>
<dbReference type="InterPro" id="IPR045002">
    <property type="entry name" value="Ech1-like"/>
</dbReference>
<dbReference type="Gene3D" id="3.90.226.10">
    <property type="entry name" value="2-enoyl-CoA Hydratase, Chain A, domain 1"/>
    <property type="match status" value="1"/>
</dbReference>
<dbReference type="CDD" id="cd06558">
    <property type="entry name" value="crotonase-like"/>
    <property type="match status" value="1"/>
</dbReference>
<sequence length="290" mass="31951">MERFKTLEVGLLKPNIYSVALNRPKKLNAFNGDMWVEIKECFEWLNKQGDCRAIVLSANGRMFTAGVDLQTFASIAGEEETDESRSGDETNSDDVARKGLQIYSIGRLWQDAMSSLENCSRPIIACSHNGCIGAGLEMVSAADIRFVTADGYYQYKEGDVGMAADVGGLQRFPKIVGNQSLVRELVFTGRKLLPEEALRLGLVSRVCKDKDDMLAEAVKVAEQIAAKSPIATVGAKKFLNYTRDHNVADSLEYAIAWNMAMLQGSDMLRAMQGAMTKSKVSYPRLPNSKL</sequence>
<evidence type="ECO:0000256" key="4">
    <source>
        <dbReference type="ARBA" id="ARBA00022832"/>
    </source>
</evidence>
<dbReference type="UniPathway" id="UPA00659"/>
<comment type="similarity">
    <text evidence="3">Belongs to the enoyl-CoA hydratase/isomerase family.</text>
</comment>
<keyword evidence="4" id="KW-0276">Fatty acid metabolism</keyword>
<dbReference type="InterPro" id="IPR014748">
    <property type="entry name" value="Enoyl-CoA_hydra_C"/>
</dbReference>
<dbReference type="PANTHER" id="PTHR43149:SF1">
    <property type="entry name" value="DELTA(3,5)-DELTA(2,4)-DIENOYL-COA ISOMERASE, MITOCHONDRIAL"/>
    <property type="match status" value="1"/>
</dbReference>
<dbReference type="GO" id="GO:0005739">
    <property type="term" value="C:mitochondrion"/>
    <property type="evidence" value="ECO:0007669"/>
    <property type="project" value="TreeGrafter"/>
</dbReference>
<dbReference type="InterPro" id="IPR001753">
    <property type="entry name" value="Enoyl-CoA_hydra/iso"/>
</dbReference>
<dbReference type="InterPro" id="IPR029045">
    <property type="entry name" value="ClpP/crotonase-like_dom_sf"/>
</dbReference>
<dbReference type="GO" id="GO:0005777">
    <property type="term" value="C:peroxisome"/>
    <property type="evidence" value="ECO:0007669"/>
    <property type="project" value="UniProtKB-SubCell"/>
</dbReference>
<dbReference type="SUPFAM" id="SSF52096">
    <property type="entry name" value="ClpP/crotonase"/>
    <property type="match status" value="1"/>
</dbReference>
<dbReference type="AlphaFoldDB" id="A0A6S8FZD3"/>
<keyword evidence="7" id="KW-0576">Peroxisome</keyword>